<dbReference type="Gene3D" id="6.10.140.2220">
    <property type="match status" value="1"/>
</dbReference>
<accession>A0A9P7V4K8</accession>
<dbReference type="AlphaFoldDB" id="A0A9P7V4K8"/>
<dbReference type="KEGG" id="more:E1B28_001922"/>
<protein>
    <recommendedName>
        <fullName evidence="5">MYND-type domain-containing protein</fullName>
    </recommendedName>
</protein>
<dbReference type="RefSeq" id="XP_043016612.1">
    <property type="nucleotide sequence ID" value="XM_043147898.1"/>
</dbReference>
<organism evidence="6 7">
    <name type="scientific">Marasmius oreades</name>
    <name type="common">fairy-ring Marasmius</name>
    <dbReference type="NCBI Taxonomy" id="181124"/>
    <lineage>
        <taxon>Eukaryota</taxon>
        <taxon>Fungi</taxon>
        <taxon>Dikarya</taxon>
        <taxon>Basidiomycota</taxon>
        <taxon>Agaricomycotina</taxon>
        <taxon>Agaricomycetes</taxon>
        <taxon>Agaricomycetidae</taxon>
        <taxon>Agaricales</taxon>
        <taxon>Marasmiineae</taxon>
        <taxon>Marasmiaceae</taxon>
        <taxon>Marasmius</taxon>
    </lineage>
</organism>
<dbReference type="PROSITE" id="PS50865">
    <property type="entry name" value="ZF_MYND_2"/>
    <property type="match status" value="1"/>
</dbReference>
<evidence type="ECO:0000256" key="1">
    <source>
        <dbReference type="ARBA" id="ARBA00022723"/>
    </source>
</evidence>
<reference evidence="6" key="1">
    <citation type="journal article" date="2021" name="Genome Biol. Evol.">
        <title>The assembled and annotated genome of the fairy-ring fungus Marasmius oreades.</title>
        <authorList>
            <person name="Hiltunen M."/>
            <person name="Ament-Velasquez S.L."/>
            <person name="Johannesson H."/>
        </authorList>
    </citation>
    <scope>NUCLEOTIDE SEQUENCE</scope>
    <source>
        <strain evidence="6">03SP1</strain>
    </source>
</reference>
<evidence type="ECO:0000313" key="6">
    <source>
        <dbReference type="EMBL" id="KAG7100142.1"/>
    </source>
</evidence>
<dbReference type="Pfam" id="PF01753">
    <property type="entry name" value="zf-MYND"/>
    <property type="match status" value="1"/>
</dbReference>
<proteinExistence type="predicted"/>
<dbReference type="InterPro" id="IPR002893">
    <property type="entry name" value="Znf_MYND"/>
</dbReference>
<comment type="caution">
    <text evidence="6">The sequence shown here is derived from an EMBL/GenBank/DDBJ whole genome shotgun (WGS) entry which is preliminary data.</text>
</comment>
<evidence type="ECO:0000313" key="7">
    <source>
        <dbReference type="Proteomes" id="UP001049176"/>
    </source>
</evidence>
<keyword evidence="2 4" id="KW-0863">Zinc-finger</keyword>
<evidence type="ECO:0000256" key="4">
    <source>
        <dbReference type="PROSITE-ProRule" id="PRU00134"/>
    </source>
</evidence>
<dbReference type="PROSITE" id="PS01360">
    <property type="entry name" value="ZF_MYND_1"/>
    <property type="match status" value="1"/>
</dbReference>
<keyword evidence="1" id="KW-0479">Metal-binding</keyword>
<name>A0A9P7V4K8_9AGAR</name>
<dbReference type="GO" id="GO:0008270">
    <property type="term" value="F:zinc ion binding"/>
    <property type="evidence" value="ECO:0007669"/>
    <property type="project" value="UniProtKB-KW"/>
</dbReference>
<dbReference type="Proteomes" id="UP001049176">
    <property type="component" value="Chromosome 1"/>
</dbReference>
<keyword evidence="7" id="KW-1185">Reference proteome</keyword>
<sequence length="653" mass="74966">MTPRTRRGSKFPSQYDDHILDPYFMDKAIQRFPTPRSAIDGLRLIEKPQKGLLYTLSYPGGDVETFLAVAASLAECMRGNRQEQQVAVILLRNNWISLIGPWVMTTIEELILPDLEPDAPAISTIREQAMWILPYLLYPPKLFTRIEFSIRELRDLTPDLALFLSRVWVNVIDRHHRTWGLWTNLLASLARGDLVQGPAHLTTHKVFESLHPLGHIFLRHLNYETPHVPTMDDDQLIEFNNFLLLTNCDQYGGRGPLNMEGVEKYALPALVRVVSCLLYKRKMLREHGVDSEREGSIVMLVLDNIYRMMDGFVRVSEALEAGITVALIRAYPLYFELDPRPPCPELDQERPPRFEEQALKILERIAKYLVFPVVLHQFLRLSKRVMWSKEMEKQLRSKSKALWTAWKQAQNKAIILRDIRRSLIADGCFWKCSNTSCKSSYGNSGVKFLRCSGCLGVVYCSRNCQALHWNHDHRKKCGETSRLRDSGLSYPSTSDQLFVQRLTDHFVDENETAVTRGLAEYLCSLHSSHVTGRVSDMQRLILKRIKNPIAIIDLVKEGPPLMENLTIVDPEELGKHLERRIGPQKINPLIESWKSQAPNIQRMFVVALFPMRGDTSAGVGFEFEFSVSLKNVYNLIAMNGRNEVRVHPVPRRA</sequence>
<dbReference type="OrthoDB" id="9922773at2759"/>
<evidence type="ECO:0000259" key="5">
    <source>
        <dbReference type="PROSITE" id="PS50865"/>
    </source>
</evidence>
<evidence type="ECO:0000256" key="2">
    <source>
        <dbReference type="ARBA" id="ARBA00022771"/>
    </source>
</evidence>
<feature type="domain" description="MYND-type" evidence="5">
    <location>
        <begin position="432"/>
        <end position="477"/>
    </location>
</feature>
<dbReference type="SUPFAM" id="SSF144232">
    <property type="entry name" value="HIT/MYND zinc finger-like"/>
    <property type="match status" value="1"/>
</dbReference>
<dbReference type="EMBL" id="CM032181">
    <property type="protein sequence ID" value="KAG7100142.1"/>
    <property type="molecule type" value="Genomic_DNA"/>
</dbReference>
<gene>
    <name evidence="6" type="ORF">E1B28_001922</name>
</gene>
<evidence type="ECO:0000256" key="3">
    <source>
        <dbReference type="ARBA" id="ARBA00022833"/>
    </source>
</evidence>
<keyword evidence="3" id="KW-0862">Zinc</keyword>
<dbReference type="GeneID" id="66070998"/>